<dbReference type="InterPro" id="IPR016064">
    <property type="entry name" value="NAD/diacylglycerol_kinase_sf"/>
</dbReference>
<keyword evidence="3" id="KW-1185">Reference proteome</keyword>
<dbReference type="SUPFAM" id="SSF111331">
    <property type="entry name" value="NAD kinase/diacylglycerol kinase-like"/>
    <property type="match status" value="1"/>
</dbReference>
<protein>
    <submittedName>
        <fullName evidence="2">Putative</fullName>
    </submittedName>
</protein>
<proteinExistence type="predicted"/>
<feature type="transmembrane region" description="Helical" evidence="1">
    <location>
        <begin position="164"/>
        <end position="181"/>
    </location>
</feature>
<dbReference type="PANTHER" id="PTHR20275:SF0">
    <property type="entry name" value="NAD KINASE"/>
    <property type="match status" value="1"/>
</dbReference>
<accession>A0ABP1GGI9</accession>
<evidence type="ECO:0000313" key="2">
    <source>
        <dbReference type="EMBL" id="CAL5971213.1"/>
    </source>
</evidence>
<dbReference type="PANTHER" id="PTHR20275">
    <property type="entry name" value="NAD KINASE"/>
    <property type="match status" value="1"/>
</dbReference>
<keyword evidence="1" id="KW-1133">Transmembrane helix</keyword>
<reference evidence="2 3" key="1">
    <citation type="submission" date="2024-07" db="EMBL/GenBank/DDBJ databases">
        <authorList>
            <person name="Akdeniz Z."/>
        </authorList>
    </citation>
    <scope>NUCLEOTIDE SEQUENCE [LARGE SCALE GENOMIC DNA]</scope>
</reference>
<dbReference type="Gene3D" id="3.40.50.10330">
    <property type="entry name" value="Probable inorganic polyphosphate/atp-NAD kinase, domain 1"/>
    <property type="match status" value="1"/>
</dbReference>
<dbReference type="Proteomes" id="UP001642409">
    <property type="component" value="Unassembled WGS sequence"/>
</dbReference>
<evidence type="ECO:0000313" key="3">
    <source>
        <dbReference type="Proteomes" id="UP001642409"/>
    </source>
</evidence>
<dbReference type="EMBL" id="CAXDID020000002">
    <property type="protein sequence ID" value="CAL5971213.1"/>
    <property type="molecule type" value="Genomic_DNA"/>
</dbReference>
<name>A0ABP1GGI9_9EUKA</name>
<keyword evidence="1" id="KW-0812">Transmembrane</keyword>
<organism evidence="2 3">
    <name type="scientific">Hexamita inflata</name>
    <dbReference type="NCBI Taxonomy" id="28002"/>
    <lineage>
        <taxon>Eukaryota</taxon>
        <taxon>Metamonada</taxon>
        <taxon>Diplomonadida</taxon>
        <taxon>Hexamitidae</taxon>
        <taxon>Hexamitinae</taxon>
        <taxon>Hexamita</taxon>
    </lineage>
</organism>
<evidence type="ECO:0000256" key="1">
    <source>
        <dbReference type="SAM" id="Phobius"/>
    </source>
</evidence>
<dbReference type="InterPro" id="IPR017438">
    <property type="entry name" value="ATP-NAD_kinase_N"/>
</dbReference>
<gene>
    <name evidence="2" type="ORF">HINF_LOCUS1153</name>
</gene>
<sequence length="248" mass="28559">MSIEEREQIMNSILDQVLHMSEEEIQDYLNNMNENENQTEVQPSNYETSQSISAYPNNNPADEQNSHCFEKHNNVYYWKRSAQTFLVSVKPNDELSERIFVEIIQELKRCKITVLVDPLYAQKYNCTGYTKSQLHPDFIDLALVVGGDGSLLFMSGLFPSSCPPTVLLCSTLALLVFLLHFKHQIFNKRFKTFLMVHLQQLKGSVCKRTLPSTRPRLNPLGYKLIWNLKTNLGARTTRKLGSASSRHR</sequence>
<keyword evidence="1" id="KW-0472">Membrane</keyword>
<comment type="caution">
    <text evidence="2">The sequence shown here is derived from an EMBL/GenBank/DDBJ whole genome shotgun (WGS) entry which is preliminary data.</text>
</comment>